<keyword evidence="4" id="KW-0560">Oxidoreductase</keyword>
<dbReference type="RefSeq" id="WP_101252122.1">
    <property type="nucleotide sequence ID" value="NZ_PIUM01000024.1"/>
</dbReference>
<protein>
    <submittedName>
        <fullName evidence="7">GMC family oxidoreductase</fullName>
    </submittedName>
</protein>
<dbReference type="InterPro" id="IPR000172">
    <property type="entry name" value="GMC_OxRdtase_N"/>
</dbReference>
<sequence length="592" mass="65313">MANRIMPRTDAVIVGFGWTGAIMAKELTEAGLNVVALERGAFRDTYPDGAYPKTLDELTHLQRFKLFQNLAVSSFTFRHGVADQAVPYRQIGAFKPGDGVGGAGLHWSGQHWRVRPEELALRTRYIERYGKAFIPDGMTIQDHGVTYEELEPHFDFAEKVFGTSGQAYRVKGQVVGDGNPFEADRSDHYPLPPQKTPYSAALFMKAAKEVGFHPFLQPSANASEAYTNPYGCQMGPCTFCGFCSGYACYNYSKASPNVNILPALRQLSNFELRTNCNVLRVTLDAAKRRATGVTYVTPKGEVVEQPADLVIVSTFAYNNARLFMLSGIGQQYDPRTGEGTVGKNFTYQTMATIRTFFDVGKNTNPFIGSGGNAVALDDFNGDHYDHGSLGFVGGAPVWCNQAGTKPISGIPVPDGVPAWGKSWKKAVKDSYVNTVSFDVHGTNMAYRDCYLDLDPDYKDQYGQALLRFTFDWKANDIKMSRYITSRALDLAKAMGPKSIQVVQKNFGDHFDTRPYQTTHLAGGTIMGLDRKTSVLNRYLQSWDVHNVFALGSGAFPQGLGYNPTGMVAALAYWAAKAIRNDYLKDPRPLIDA</sequence>
<dbReference type="Gene3D" id="3.50.50.60">
    <property type="entry name" value="FAD/NAD(P)-binding domain"/>
    <property type="match status" value="2"/>
</dbReference>
<dbReference type="PANTHER" id="PTHR46056">
    <property type="entry name" value="LONG-CHAIN-ALCOHOL OXIDASE"/>
    <property type="match status" value="1"/>
</dbReference>
<dbReference type="InterPro" id="IPR036188">
    <property type="entry name" value="FAD/NAD-bd_sf"/>
</dbReference>
<dbReference type="AlphaFoldDB" id="A0A2N3PRM2"/>
<keyword evidence="8" id="KW-1185">Reference proteome</keyword>
<evidence type="ECO:0000259" key="5">
    <source>
        <dbReference type="Pfam" id="PF00732"/>
    </source>
</evidence>
<dbReference type="SUPFAM" id="SSF51905">
    <property type="entry name" value="FAD/NAD(P)-binding domain"/>
    <property type="match status" value="1"/>
</dbReference>
<evidence type="ECO:0000259" key="6">
    <source>
        <dbReference type="Pfam" id="PF05199"/>
    </source>
</evidence>
<name>A0A2N3PRM2_9PROT</name>
<accession>A0A2N3PRM2</accession>
<evidence type="ECO:0000313" key="7">
    <source>
        <dbReference type="EMBL" id="PKU23034.1"/>
    </source>
</evidence>
<evidence type="ECO:0000256" key="2">
    <source>
        <dbReference type="ARBA" id="ARBA00022630"/>
    </source>
</evidence>
<dbReference type="SUPFAM" id="SSF54373">
    <property type="entry name" value="FAD-linked reductases, C-terminal domain"/>
    <property type="match status" value="1"/>
</dbReference>
<organism evidence="7 8">
    <name type="scientific">Telmatospirillum siberiense</name>
    <dbReference type="NCBI Taxonomy" id="382514"/>
    <lineage>
        <taxon>Bacteria</taxon>
        <taxon>Pseudomonadati</taxon>
        <taxon>Pseudomonadota</taxon>
        <taxon>Alphaproteobacteria</taxon>
        <taxon>Rhodospirillales</taxon>
        <taxon>Rhodospirillaceae</taxon>
        <taxon>Telmatospirillum</taxon>
    </lineage>
</organism>
<gene>
    <name evidence="7" type="ORF">CWS72_18530</name>
</gene>
<dbReference type="Pfam" id="PF05199">
    <property type="entry name" value="GMC_oxred_C"/>
    <property type="match status" value="1"/>
</dbReference>
<evidence type="ECO:0000256" key="4">
    <source>
        <dbReference type="ARBA" id="ARBA00023002"/>
    </source>
</evidence>
<comment type="caution">
    <text evidence="7">The sequence shown here is derived from an EMBL/GenBank/DDBJ whole genome shotgun (WGS) entry which is preliminary data.</text>
</comment>
<keyword evidence="3" id="KW-0274">FAD</keyword>
<dbReference type="Proteomes" id="UP000233293">
    <property type="component" value="Unassembled WGS sequence"/>
</dbReference>
<keyword evidence="2" id="KW-0285">Flavoprotein</keyword>
<evidence type="ECO:0000313" key="8">
    <source>
        <dbReference type="Proteomes" id="UP000233293"/>
    </source>
</evidence>
<evidence type="ECO:0000256" key="3">
    <source>
        <dbReference type="ARBA" id="ARBA00022827"/>
    </source>
</evidence>
<dbReference type="Pfam" id="PF00732">
    <property type="entry name" value="GMC_oxred_N"/>
    <property type="match status" value="1"/>
</dbReference>
<dbReference type="GO" id="GO:0050660">
    <property type="term" value="F:flavin adenine dinucleotide binding"/>
    <property type="evidence" value="ECO:0007669"/>
    <property type="project" value="InterPro"/>
</dbReference>
<reference evidence="8" key="1">
    <citation type="submission" date="2017-12" db="EMBL/GenBank/DDBJ databases">
        <title>Draft genome sequence of Telmatospirillum siberiense 26-4b1T, an acidotolerant peatland alphaproteobacterium potentially involved in sulfur cycling.</title>
        <authorList>
            <person name="Hausmann B."/>
            <person name="Pjevac P."/>
            <person name="Schreck K."/>
            <person name="Herbold C.W."/>
            <person name="Daims H."/>
            <person name="Wagner M."/>
            <person name="Pester M."/>
            <person name="Loy A."/>
        </authorList>
    </citation>
    <scope>NUCLEOTIDE SEQUENCE [LARGE SCALE GENOMIC DNA]</scope>
    <source>
        <strain evidence="8">26-4b1</strain>
    </source>
</reference>
<dbReference type="InterPro" id="IPR007867">
    <property type="entry name" value="GMC_OxRtase_C"/>
</dbReference>
<dbReference type="GO" id="GO:0016614">
    <property type="term" value="F:oxidoreductase activity, acting on CH-OH group of donors"/>
    <property type="evidence" value="ECO:0007669"/>
    <property type="project" value="InterPro"/>
</dbReference>
<evidence type="ECO:0000256" key="1">
    <source>
        <dbReference type="ARBA" id="ARBA00010790"/>
    </source>
</evidence>
<proteinExistence type="inferred from homology"/>
<dbReference type="PANTHER" id="PTHR46056:SF12">
    <property type="entry name" value="LONG-CHAIN-ALCOHOL OXIDASE"/>
    <property type="match status" value="1"/>
</dbReference>
<dbReference type="EMBL" id="PIUM01000024">
    <property type="protein sequence ID" value="PKU23034.1"/>
    <property type="molecule type" value="Genomic_DNA"/>
</dbReference>
<feature type="domain" description="Glucose-methanol-choline oxidoreductase C-terminal" evidence="6">
    <location>
        <begin position="447"/>
        <end position="571"/>
    </location>
</feature>
<dbReference type="OrthoDB" id="9798604at2"/>
<feature type="domain" description="Glucose-methanol-choline oxidoreductase N-terminal" evidence="5">
    <location>
        <begin position="235"/>
        <end position="348"/>
    </location>
</feature>
<comment type="similarity">
    <text evidence="1">Belongs to the GMC oxidoreductase family.</text>
</comment>